<dbReference type="Proteomes" id="UP000239724">
    <property type="component" value="Unassembled WGS sequence"/>
</dbReference>
<dbReference type="EMBL" id="NHRY01000214">
    <property type="protein sequence ID" value="PPQ30352.1"/>
    <property type="molecule type" value="Genomic_DNA"/>
</dbReference>
<proteinExistence type="predicted"/>
<sequence length="131" mass="14091">MMRIGFLPSDFNPMILMLGEAEDCRALGGVLRQFARDGRDVALRDLGFCRAAGVDMVLTAAPGPAGVHPSGDHRFIWRVPPDLAAQFADRLDDLAEPGRVAGSEALDCDTADGIAVKVSRGEYTDDFLRAD</sequence>
<accession>A0A2S6N6V2</accession>
<dbReference type="AlphaFoldDB" id="A0A2S6N6V2"/>
<reference evidence="1 2" key="1">
    <citation type="journal article" date="2018" name="Arch. Microbiol.">
        <title>New insights into the metabolic potential of the phototrophic purple bacterium Rhodopila globiformis DSM 161(T) from its draft genome sequence and evidence for a vanadium-dependent nitrogenase.</title>
        <authorList>
            <person name="Imhoff J.F."/>
            <person name="Rahn T."/>
            <person name="Kunzel S."/>
            <person name="Neulinger S.C."/>
        </authorList>
    </citation>
    <scope>NUCLEOTIDE SEQUENCE [LARGE SCALE GENOMIC DNA]</scope>
    <source>
        <strain evidence="1 2">DSM 161</strain>
    </source>
</reference>
<comment type="caution">
    <text evidence="1">The sequence shown here is derived from an EMBL/GenBank/DDBJ whole genome shotgun (WGS) entry which is preliminary data.</text>
</comment>
<keyword evidence="2" id="KW-1185">Reference proteome</keyword>
<name>A0A2S6N6V2_RHOGL</name>
<dbReference type="OrthoDB" id="8236677at2"/>
<evidence type="ECO:0000313" key="1">
    <source>
        <dbReference type="EMBL" id="PPQ30352.1"/>
    </source>
</evidence>
<gene>
    <name evidence="1" type="ORF">CCS01_19550</name>
</gene>
<protein>
    <submittedName>
        <fullName evidence="1">Uncharacterized protein</fullName>
    </submittedName>
</protein>
<evidence type="ECO:0000313" key="2">
    <source>
        <dbReference type="Proteomes" id="UP000239724"/>
    </source>
</evidence>
<organism evidence="1 2">
    <name type="scientific">Rhodopila globiformis</name>
    <name type="common">Rhodopseudomonas globiformis</name>
    <dbReference type="NCBI Taxonomy" id="1071"/>
    <lineage>
        <taxon>Bacteria</taxon>
        <taxon>Pseudomonadati</taxon>
        <taxon>Pseudomonadota</taxon>
        <taxon>Alphaproteobacteria</taxon>
        <taxon>Acetobacterales</taxon>
        <taxon>Acetobacteraceae</taxon>
        <taxon>Rhodopila</taxon>
    </lineage>
</organism>
<dbReference type="RefSeq" id="WP_104520501.1">
    <property type="nucleotide sequence ID" value="NZ_NHRY01000214.1"/>
</dbReference>